<keyword evidence="10" id="KW-1185">Reference proteome</keyword>
<evidence type="ECO:0000256" key="1">
    <source>
        <dbReference type="ARBA" id="ARBA00004196"/>
    </source>
</evidence>
<dbReference type="GO" id="GO:0042597">
    <property type="term" value="C:periplasmic space"/>
    <property type="evidence" value="ECO:0007669"/>
    <property type="project" value="InterPro"/>
</dbReference>
<feature type="compositionally biased region" description="Polar residues" evidence="5">
    <location>
        <begin position="83"/>
        <end position="92"/>
    </location>
</feature>
<feature type="domain" description="CopC" evidence="8">
    <location>
        <begin position="29"/>
        <end position="123"/>
    </location>
</feature>
<dbReference type="Proteomes" id="UP000009877">
    <property type="component" value="Unassembled WGS sequence"/>
</dbReference>
<evidence type="ECO:0000259" key="8">
    <source>
        <dbReference type="Pfam" id="PF04234"/>
    </source>
</evidence>
<evidence type="ECO:0000256" key="3">
    <source>
        <dbReference type="ARBA" id="ARBA00022729"/>
    </source>
</evidence>
<dbReference type="InterPro" id="IPR014756">
    <property type="entry name" value="Ig_E-set"/>
</dbReference>
<dbReference type="InterPro" id="IPR032694">
    <property type="entry name" value="CopC/D"/>
</dbReference>
<dbReference type="RefSeq" id="WP_006213871.1">
    <property type="nucleotide sequence ID" value="NZ_ANHZ02000004.1"/>
</dbReference>
<evidence type="ECO:0000256" key="6">
    <source>
        <dbReference type="SAM" id="Phobius"/>
    </source>
</evidence>
<protein>
    <submittedName>
        <fullName evidence="9">Copper resistance protein CopC</fullName>
    </submittedName>
</protein>
<evidence type="ECO:0000313" key="9">
    <source>
        <dbReference type="EMBL" id="EME37362.1"/>
    </source>
</evidence>
<evidence type="ECO:0000256" key="7">
    <source>
        <dbReference type="SAM" id="SignalP"/>
    </source>
</evidence>
<evidence type="ECO:0000256" key="4">
    <source>
        <dbReference type="ARBA" id="ARBA00023008"/>
    </source>
</evidence>
<dbReference type="Pfam" id="PF04234">
    <property type="entry name" value="CopC"/>
    <property type="match status" value="1"/>
</dbReference>
<organism evidence="9 10">
    <name type="scientific">Kocuria palustris PEL</name>
    <dbReference type="NCBI Taxonomy" id="1236550"/>
    <lineage>
        <taxon>Bacteria</taxon>
        <taxon>Bacillati</taxon>
        <taxon>Actinomycetota</taxon>
        <taxon>Actinomycetes</taxon>
        <taxon>Micrococcales</taxon>
        <taxon>Micrococcaceae</taxon>
        <taxon>Kocuria</taxon>
    </lineage>
</organism>
<dbReference type="PANTHER" id="PTHR34820:SF4">
    <property type="entry name" value="INNER MEMBRANE PROTEIN YEBZ"/>
    <property type="match status" value="1"/>
</dbReference>
<feature type="region of interest" description="Disordered" evidence="5">
    <location>
        <begin position="28"/>
        <end position="97"/>
    </location>
</feature>
<dbReference type="GO" id="GO:0030313">
    <property type="term" value="C:cell envelope"/>
    <property type="evidence" value="ECO:0007669"/>
    <property type="project" value="UniProtKB-SubCell"/>
</dbReference>
<dbReference type="GO" id="GO:0046688">
    <property type="term" value="P:response to copper ion"/>
    <property type="evidence" value="ECO:0007669"/>
    <property type="project" value="InterPro"/>
</dbReference>
<comment type="caution">
    <text evidence="9">The sequence shown here is derived from an EMBL/GenBank/DDBJ whole genome shotgun (WGS) entry which is preliminary data.</text>
</comment>
<dbReference type="AlphaFoldDB" id="M2WFQ3"/>
<keyword evidence="6" id="KW-0472">Membrane</keyword>
<keyword evidence="2" id="KW-0479">Metal-binding</keyword>
<dbReference type="GO" id="GO:0006825">
    <property type="term" value="P:copper ion transport"/>
    <property type="evidence" value="ECO:0007669"/>
    <property type="project" value="InterPro"/>
</dbReference>
<feature type="signal peptide" evidence="7">
    <location>
        <begin position="1"/>
        <end position="28"/>
    </location>
</feature>
<dbReference type="PANTHER" id="PTHR34820">
    <property type="entry name" value="INNER MEMBRANE PROTEIN YEBZ"/>
    <property type="match status" value="1"/>
</dbReference>
<sequence length="215" mass="21145">MSISKHTMSAGAGLAAAALIAMPAPALAHDSLTGSSPESGASSAEAPQGIDLTFAAAPQDIGLDIRVSGPDGSDVTDGEPEIQGTTVTQPLSDQADEPGEYSVVWRVVSSDGHPIEGAYDYTVEGGEASASQEPAGGEPAEGSSSAGASGSAQAPESASSDADDAPTEGQDDDQPSSDTGDESSSGTALWLLIGGGVVVLGAVAAAVVMMRRMGR</sequence>
<evidence type="ECO:0000256" key="5">
    <source>
        <dbReference type="SAM" id="MobiDB-lite"/>
    </source>
</evidence>
<keyword evidence="6" id="KW-0812">Transmembrane</keyword>
<feature type="compositionally biased region" description="Low complexity" evidence="5">
    <location>
        <begin position="130"/>
        <end position="160"/>
    </location>
</feature>
<feature type="chain" id="PRO_5004028559" evidence="7">
    <location>
        <begin position="29"/>
        <end position="215"/>
    </location>
</feature>
<dbReference type="EMBL" id="ANHZ02000004">
    <property type="protein sequence ID" value="EME37362.1"/>
    <property type="molecule type" value="Genomic_DNA"/>
</dbReference>
<proteinExistence type="predicted"/>
<accession>M2WFQ3</accession>
<dbReference type="InterPro" id="IPR014755">
    <property type="entry name" value="Cu-Rt/internalin_Ig-like"/>
</dbReference>
<keyword evidence="3 7" id="KW-0732">Signal</keyword>
<feature type="region of interest" description="Disordered" evidence="5">
    <location>
        <begin position="127"/>
        <end position="186"/>
    </location>
</feature>
<feature type="transmembrane region" description="Helical" evidence="6">
    <location>
        <begin position="188"/>
        <end position="210"/>
    </location>
</feature>
<feature type="compositionally biased region" description="Acidic residues" evidence="5">
    <location>
        <begin position="161"/>
        <end position="181"/>
    </location>
</feature>
<dbReference type="SUPFAM" id="SSF81296">
    <property type="entry name" value="E set domains"/>
    <property type="match status" value="1"/>
</dbReference>
<evidence type="ECO:0000256" key="2">
    <source>
        <dbReference type="ARBA" id="ARBA00022723"/>
    </source>
</evidence>
<dbReference type="Gene3D" id="2.60.40.1220">
    <property type="match status" value="1"/>
</dbReference>
<dbReference type="GO" id="GO:0005886">
    <property type="term" value="C:plasma membrane"/>
    <property type="evidence" value="ECO:0007669"/>
    <property type="project" value="TreeGrafter"/>
</dbReference>
<keyword evidence="4" id="KW-0186">Copper</keyword>
<dbReference type="InterPro" id="IPR007348">
    <property type="entry name" value="CopC_dom"/>
</dbReference>
<gene>
    <name evidence="9" type="ORF">C884_01870</name>
</gene>
<feature type="compositionally biased region" description="Low complexity" evidence="5">
    <location>
        <begin position="28"/>
        <end position="47"/>
    </location>
</feature>
<dbReference type="GO" id="GO:0005507">
    <property type="term" value="F:copper ion binding"/>
    <property type="evidence" value="ECO:0007669"/>
    <property type="project" value="InterPro"/>
</dbReference>
<name>M2WFQ3_9MICC</name>
<evidence type="ECO:0000313" key="10">
    <source>
        <dbReference type="Proteomes" id="UP000009877"/>
    </source>
</evidence>
<keyword evidence="6" id="KW-1133">Transmembrane helix</keyword>
<reference evidence="9 10" key="1">
    <citation type="journal article" date="2014" name="Genome Announc.">
        <title>Draft Genome Sequence of Kocuria palustris PEL.</title>
        <authorList>
            <person name="Sharma G."/>
            <person name="Khatri I."/>
            <person name="Subramanian S."/>
        </authorList>
    </citation>
    <scope>NUCLEOTIDE SEQUENCE [LARGE SCALE GENOMIC DNA]</scope>
    <source>
        <strain evidence="9 10">PEL</strain>
    </source>
</reference>
<comment type="subcellular location">
    <subcellularLocation>
        <location evidence="1">Cell envelope</location>
    </subcellularLocation>
</comment>